<evidence type="ECO:0000313" key="8">
    <source>
        <dbReference type="EMBL" id="KAK1262039.1"/>
    </source>
</evidence>
<evidence type="ECO:0000256" key="4">
    <source>
        <dbReference type="ARBA" id="ARBA00023242"/>
    </source>
</evidence>
<keyword evidence="4 5" id="KW-0539">Nucleus</keyword>
<dbReference type="EMBL" id="JAUJYN010000010">
    <property type="protein sequence ID" value="KAK1262039.1"/>
    <property type="molecule type" value="Genomic_DNA"/>
</dbReference>
<dbReference type="AlphaFoldDB" id="A0AAV9AD77"/>
<evidence type="ECO:0000256" key="5">
    <source>
        <dbReference type="RuleBase" id="RU369086"/>
    </source>
</evidence>
<evidence type="ECO:0000256" key="1">
    <source>
        <dbReference type="ARBA" id="ARBA00004123"/>
    </source>
</evidence>
<sequence>MDDVFRVADTDLIAYIHPSMANKARRAIQRQLSSLLFTYNEAFDGMVLAYSIEDINKMAKILSGLQPYYGVNLKAKLLMFSPKPDMLLEGKIVRLERESIHVVVLGFCSASIMSENIREEFKYKSIGGQGVFINTSHKRHLIKSGSIIRFLVQSLDEEMLHISGSLIPAKTGCIRWLSKHVDEDSQMERNHKRQREEDLESESHKKKGIAKHHKG</sequence>
<keyword evidence="2 5" id="KW-0240">DNA-directed RNA polymerase</keyword>
<keyword evidence="9" id="KW-1185">Reference proteome</keyword>
<dbReference type="InterPro" id="IPR045113">
    <property type="entry name" value="Rpb7-like"/>
</dbReference>
<comment type="subcellular location">
    <subcellularLocation>
        <location evidence="1 5">Nucleus</location>
    </subcellularLocation>
</comment>
<evidence type="ECO:0000259" key="7">
    <source>
        <dbReference type="Pfam" id="PF17875"/>
    </source>
</evidence>
<dbReference type="Pfam" id="PF17875">
    <property type="entry name" value="RPA43_OB"/>
    <property type="match status" value="1"/>
</dbReference>
<dbReference type="GO" id="GO:0006362">
    <property type="term" value="P:transcription elongation by RNA polymerase I"/>
    <property type="evidence" value="ECO:0007669"/>
    <property type="project" value="TreeGrafter"/>
</dbReference>
<dbReference type="Proteomes" id="UP001179952">
    <property type="component" value="Unassembled WGS sequence"/>
</dbReference>
<evidence type="ECO:0000256" key="6">
    <source>
        <dbReference type="SAM" id="MobiDB-lite"/>
    </source>
</evidence>
<feature type="compositionally biased region" description="Basic residues" evidence="6">
    <location>
        <begin position="204"/>
        <end position="215"/>
    </location>
</feature>
<reference evidence="8" key="2">
    <citation type="submission" date="2023-06" db="EMBL/GenBank/DDBJ databases">
        <authorList>
            <person name="Ma L."/>
            <person name="Liu K.-W."/>
            <person name="Li Z."/>
            <person name="Hsiao Y.-Y."/>
            <person name="Qi Y."/>
            <person name="Fu T."/>
            <person name="Tang G."/>
            <person name="Zhang D."/>
            <person name="Sun W.-H."/>
            <person name="Liu D.-K."/>
            <person name="Li Y."/>
            <person name="Chen G.-Z."/>
            <person name="Liu X.-D."/>
            <person name="Liao X.-Y."/>
            <person name="Jiang Y.-T."/>
            <person name="Yu X."/>
            <person name="Hao Y."/>
            <person name="Huang J."/>
            <person name="Zhao X.-W."/>
            <person name="Ke S."/>
            <person name="Chen Y.-Y."/>
            <person name="Wu W.-L."/>
            <person name="Hsu J.-L."/>
            <person name="Lin Y.-F."/>
            <person name="Huang M.-D."/>
            <person name="Li C.-Y."/>
            <person name="Huang L."/>
            <person name="Wang Z.-W."/>
            <person name="Zhao X."/>
            <person name="Zhong W.-Y."/>
            <person name="Peng D.-H."/>
            <person name="Ahmad S."/>
            <person name="Lan S."/>
            <person name="Zhang J.-S."/>
            <person name="Tsai W.-C."/>
            <person name="Van De Peer Y."/>
            <person name="Liu Z.-J."/>
        </authorList>
    </citation>
    <scope>NUCLEOTIDE SEQUENCE</scope>
    <source>
        <strain evidence="8">SCP</strain>
        <tissue evidence="8">Leaves</tissue>
    </source>
</reference>
<evidence type="ECO:0000256" key="3">
    <source>
        <dbReference type="ARBA" id="ARBA00023163"/>
    </source>
</evidence>
<comment type="caution">
    <text evidence="8">The sequence shown here is derived from an EMBL/GenBank/DDBJ whole genome shotgun (WGS) entry which is preliminary data.</text>
</comment>
<protein>
    <recommendedName>
        <fullName evidence="5">DNA-directed RNA polymerase subunit</fullName>
    </recommendedName>
</protein>
<dbReference type="GO" id="GO:0006352">
    <property type="term" value="P:DNA-templated transcription initiation"/>
    <property type="evidence" value="ECO:0007669"/>
    <property type="project" value="UniProtKB-UniRule"/>
</dbReference>
<keyword evidence="3 5" id="KW-0804">Transcription</keyword>
<dbReference type="Gene3D" id="3.30.1490.120">
    <property type="entry name" value="RNA polymerase Rpb7-like, N-terminal domain"/>
    <property type="match status" value="1"/>
</dbReference>
<feature type="domain" description="RPA43 OB" evidence="7">
    <location>
        <begin position="82"/>
        <end position="207"/>
    </location>
</feature>
<gene>
    <name evidence="8" type="ORF">QJS04_geneDACA001091</name>
</gene>
<dbReference type="InterPro" id="IPR041178">
    <property type="entry name" value="RPA43_OB"/>
</dbReference>
<feature type="region of interest" description="Disordered" evidence="6">
    <location>
        <begin position="184"/>
        <end position="215"/>
    </location>
</feature>
<name>A0AAV9AD77_ACOGR</name>
<organism evidence="8 9">
    <name type="scientific">Acorus gramineus</name>
    <name type="common">Dwarf sweet flag</name>
    <dbReference type="NCBI Taxonomy" id="55184"/>
    <lineage>
        <taxon>Eukaryota</taxon>
        <taxon>Viridiplantae</taxon>
        <taxon>Streptophyta</taxon>
        <taxon>Embryophyta</taxon>
        <taxon>Tracheophyta</taxon>
        <taxon>Spermatophyta</taxon>
        <taxon>Magnoliopsida</taxon>
        <taxon>Liliopsida</taxon>
        <taxon>Acoraceae</taxon>
        <taxon>Acorus</taxon>
    </lineage>
</organism>
<evidence type="ECO:0000313" key="9">
    <source>
        <dbReference type="Proteomes" id="UP001179952"/>
    </source>
</evidence>
<dbReference type="PANTHER" id="PTHR12709:SF5">
    <property type="entry name" value="DNA-DIRECTED RNA POLYMERASE I SUBUNIT RPA43"/>
    <property type="match status" value="1"/>
</dbReference>
<comment type="function">
    <text evidence="5">DNA-dependent RNA polymerase which catalyzes the transcription of DNA into RNA using the four ribonucleoside triphosphates as substrates.</text>
</comment>
<proteinExistence type="predicted"/>
<dbReference type="Gene3D" id="2.40.50.1060">
    <property type="match status" value="1"/>
</dbReference>
<accession>A0AAV9AD77</accession>
<reference evidence="8" key="1">
    <citation type="journal article" date="2023" name="Nat. Commun.">
        <title>Diploid and tetraploid genomes of Acorus and the evolution of monocots.</title>
        <authorList>
            <person name="Ma L."/>
            <person name="Liu K.W."/>
            <person name="Li Z."/>
            <person name="Hsiao Y.Y."/>
            <person name="Qi Y."/>
            <person name="Fu T."/>
            <person name="Tang G.D."/>
            <person name="Zhang D."/>
            <person name="Sun W.H."/>
            <person name="Liu D.K."/>
            <person name="Li Y."/>
            <person name="Chen G.Z."/>
            <person name="Liu X.D."/>
            <person name="Liao X.Y."/>
            <person name="Jiang Y.T."/>
            <person name="Yu X."/>
            <person name="Hao Y."/>
            <person name="Huang J."/>
            <person name="Zhao X.W."/>
            <person name="Ke S."/>
            <person name="Chen Y.Y."/>
            <person name="Wu W.L."/>
            <person name="Hsu J.L."/>
            <person name="Lin Y.F."/>
            <person name="Huang M.D."/>
            <person name="Li C.Y."/>
            <person name="Huang L."/>
            <person name="Wang Z.W."/>
            <person name="Zhao X."/>
            <person name="Zhong W.Y."/>
            <person name="Peng D.H."/>
            <person name="Ahmad S."/>
            <person name="Lan S."/>
            <person name="Zhang J.S."/>
            <person name="Tsai W.C."/>
            <person name="Van de Peer Y."/>
            <person name="Liu Z.J."/>
        </authorList>
    </citation>
    <scope>NUCLEOTIDE SEQUENCE</scope>
    <source>
        <strain evidence="8">SCP</strain>
    </source>
</reference>
<dbReference type="PANTHER" id="PTHR12709">
    <property type="entry name" value="DNA-DIRECTED RNA POLYMERASE II, III"/>
    <property type="match status" value="1"/>
</dbReference>
<dbReference type="GO" id="GO:0005736">
    <property type="term" value="C:RNA polymerase I complex"/>
    <property type="evidence" value="ECO:0007669"/>
    <property type="project" value="TreeGrafter"/>
</dbReference>
<dbReference type="InterPro" id="IPR036898">
    <property type="entry name" value="RNA_pol_Rpb7-like_N_sf"/>
</dbReference>
<evidence type="ECO:0000256" key="2">
    <source>
        <dbReference type="ARBA" id="ARBA00022478"/>
    </source>
</evidence>